<keyword evidence="2" id="KW-0808">Transferase</keyword>
<feature type="domain" description="Glycosyltransferase 2-like" evidence="1">
    <location>
        <begin position="7"/>
        <end position="163"/>
    </location>
</feature>
<gene>
    <name evidence="2" type="ORF">H171_4524</name>
</gene>
<dbReference type="AlphaFoldDB" id="A0A2M8ZBT8"/>
<dbReference type="PANTHER" id="PTHR48090:SF7">
    <property type="entry name" value="RFBJ PROTEIN"/>
    <property type="match status" value="1"/>
</dbReference>
<dbReference type="InterPro" id="IPR001173">
    <property type="entry name" value="Glyco_trans_2-like"/>
</dbReference>
<comment type="caution">
    <text evidence="2">The sequence shown here is derived from an EMBL/GenBank/DDBJ whole genome shotgun (WGS) entry which is preliminary data.</text>
</comment>
<evidence type="ECO:0000313" key="2">
    <source>
        <dbReference type="EMBL" id="PJJ30903.1"/>
    </source>
</evidence>
<dbReference type="InterPro" id="IPR029044">
    <property type="entry name" value="Nucleotide-diphossugar_trans"/>
</dbReference>
<protein>
    <submittedName>
        <fullName evidence="2">Glycosyltransferase involved in cell wall biosynthesis</fullName>
    </submittedName>
</protein>
<dbReference type="InterPro" id="IPR050256">
    <property type="entry name" value="Glycosyltransferase_2"/>
</dbReference>
<dbReference type="PANTHER" id="PTHR48090">
    <property type="entry name" value="UNDECAPRENYL-PHOSPHATE 4-DEOXY-4-FORMAMIDO-L-ARABINOSE TRANSFERASE-RELATED"/>
    <property type="match status" value="1"/>
</dbReference>
<reference evidence="2 3" key="1">
    <citation type="submission" date="2017-11" db="EMBL/GenBank/DDBJ databases">
        <title>Understudied soil microbes with underappreciated capabilities: Untangling the Clostridium saccharolyticum group.</title>
        <authorList>
            <person name="Leschine S."/>
        </authorList>
    </citation>
    <scope>NUCLEOTIDE SEQUENCE [LARGE SCALE GENOMIC DNA]</scope>
    <source>
        <strain evidence="2 3">18A</strain>
    </source>
</reference>
<dbReference type="SUPFAM" id="SSF53448">
    <property type="entry name" value="Nucleotide-diphospho-sugar transferases"/>
    <property type="match status" value="1"/>
</dbReference>
<dbReference type="EMBL" id="PGET01000001">
    <property type="protein sequence ID" value="PJJ30903.1"/>
    <property type="molecule type" value="Genomic_DNA"/>
</dbReference>
<evidence type="ECO:0000313" key="3">
    <source>
        <dbReference type="Proteomes" id="UP000231092"/>
    </source>
</evidence>
<evidence type="ECO:0000259" key="1">
    <source>
        <dbReference type="Pfam" id="PF00535"/>
    </source>
</evidence>
<proteinExistence type="predicted"/>
<dbReference type="Proteomes" id="UP000231092">
    <property type="component" value="Unassembled WGS sequence"/>
</dbReference>
<sequence>MMDKVLVVIPAYNEALNIERVVGGVIANYPMFDYVIINDGSTDQTADICRRHGWKIIDLPMNLGLAGAFQTGLKYAHRRGYRYAIQFDGDGQHRPEYILPMKEKMDEGYDIVIGSRFMTGKKPHSMRMLGSRLLSGSIWFTTGVKVSDPTSGMRMFSRKMIKEFADGLNYGPEPDTISYLISQGAKVAEIPVIMDERILGESYLNPVNAARYMGKMLFSILLVQSFRIRDRR</sequence>
<dbReference type="GO" id="GO:0016740">
    <property type="term" value="F:transferase activity"/>
    <property type="evidence" value="ECO:0007669"/>
    <property type="project" value="UniProtKB-KW"/>
</dbReference>
<dbReference type="CDD" id="cd04179">
    <property type="entry name" value="DPM_DPG-synthase_like"/>
    <property type="match status" value="1"/>
</dbReference>
<accession>A0A2M8ZBT8</accession>
<dbReference type="Pfam" id="PF00535">
    <property type="entry name" value="Glycos_transf_2"/>
    <property type="match status" value="1"/>
</dbReference>
<name>A0A2M8ZBT8_9FIRM</name>
<dbReference type="Gene3D" id="3.90.550.10">
    <property type="entry name" value="Spore Coat Polysaccharide Biosynthesis Protein SpsA, Chain A"/>
    <property type="match status" value="1"/>
</dbReference>
<organism evidence="2 3">
    <name type="scientific">[Clostridium] celerecrescens 18A</name>
    <dbReference type="NCBI Taxonomy" id="1286362"/>
    <lineage>
        <taxon>Bacteria</taxon>
        <taxon>Bacillati</taxon>
        <taxon>Bacillota</taxon>
        <taxon>Clostridia</taxon>
        <taxon>Lachnospirales</taxon>
        <taxon>Lachnospiraceae</taxon>
        <taxon>Lacrimispora</taxon>
    </lineage>
</organism>